<dbReference type="Pfam" id="PF13727">
    <property type="entry name" value="CoA_binding_3"/>
    <property type="match status" value="1"/>
</dbReference>
<dbReference type="InterPro" id="IPR017475">
    <property type="entry name" value="EPS_sugar_tfrase"/>
</dbReference>
<evidence type="ECO:0000256" key="3">
    <source>
        <dbReference type="ARBA" id="ARBA00022679"/>
    </source>
</evidence>
<dbReference type="PANTHER" id="PTHR30576:SF0">
    <property type="entry name" value="UNDECAPRENYL-PHOSPHATE N-ACETYLGALACTOSAMINYL 1-PHOSPHATE TRANSFERASE-RELATED"/>
    <property type="match status" value="1"/>
</dbReference>
<evidence type="ECO:0000256" key="4">
    <source>
        <dbReference type="ARBA" id="ARBA00022692"/>
    </source>
</evidence>
<reference evidence="9 10" key="1">
    <citation type="submission" date="2020-10" db="EMBL/GenBank/DDBJ databases">
        <title>Complete genome of Cruoricapor ignavus strain M1214 isolated from the blood culture of a febrile patient.</title>
        <authorList>
            <person name="Guglielmino C.J.D."/>
        </authorList>
    </citation>
    <scope>NUCLEOTIDE SEQUENCE [LARGE SCALE GENOMIC DNA]</scope>
    <source>
        <strain evidence="9 10">M1214</strain>
    </source>
</reference>
<organism evidence="9 10">
    <name type="scientific">Cruoricaptor ignavus</name>
    <dbReference type="NCBI Taxonomy" id="1118202"/>
    <lineage>
        <taxon>Bacteria</taxon>
        <taxon>Pseudomonadati</taxon>
        <taxon>Bacteroidota</taxon>
        <taxon>Flavobacteriia</taxon>
        <taxon>Flavobacteriales</taxon>
        <taxon>Weeksellaceae</taxon>
        <taxon>Cruoricaptor</taxon>
    </lineage>
</organism>
<protein>
    <submittedName>
        <fullName evidence="9">Exopolysaccharide biosynthesis polyprenyl glycosylphosphotransferase</fullName>
    </submittedName>
</protein>
<dbReference type="Pfam" id="PF02397">
    <property type="entry name" value="Bac_transf"/>
    <property type="match status" value="1"/>
</dbReference>
<dbReference type="Proteomes" id="UP000593605">
    <property type="component" value="Chromosome"/>
</dbReference>
<dbReference type="GO" id="GO:0016020">
    <property type="term" value="C:membrane"/>
    <property type="evidence" value="ECO:0007669"/>
    <property type="project" value="UniProtKB-SubCell"/>
</dbReference>
<evidence type="ECO:0000256" key="7">
    <source>
        <dbReference type="SAM" id="Phobius"/>
    </source>
</evidence>
<keyword evidence="4 7" id="KW-0812">Transmembrane</keyword>
<proteinExistence type="inferred from homology"/>
<evidence type="ECO:0000256" key="1">
    <source>
        <dbReference type="ARBA" id="ARBA00004141"/>
    </source>
</evidence>
<keyword evidence="6 7" id="KW-0472">Membrane</keyword>
<feature type="transmembrane region" description="Helical" evidence="7">
    <location>
        <begin position="104"/>
        <end position="125"/>
    </location>
</feature>
<dbReference type="GO" id="GO:0016780">
    <property type="term" value="F:phosphotransferase activity, for other substituted phosphate groups"/>
    <property type="evidence" value="ECO:0007669"/>
    <property type="project" value="TreeGrafter"/>
</dbReference>
<feature type="domain" description="Bacterial sugar transferase" evidence="8">
    <location>
        <begin position="265"/>
        <end position="449"/>
    </location>
</feature>
<evidence type="ECO:0000313" key="10">
    <source>
        <dbReference type="Proteomes" id="UP000593605"/>
    </source>
</evidence>
<evidence type="ECO:0000256" key="2">
    <source>
        <dbReference type="ARBA" id="ARBA00006464"/>
    </source>
</evidence>
<dbReference type="PANTHER" id="PTHR30576">
    <property type="entry name" value="COLANIC BIOSYNTHESIS UDP-GLUCOSE LIPID CARRIER TRANSFERASE"/>
    <property type="match status" value="1"/>
</dbReference>
<dbReference type="InterPro" id="IPR003362">
    <property type="entry name" value="Bact_transf"/>
</dbReference>
<dbReference type="KEGG" id="civ:IMZ16_09150"/>
<gene>
    <name evidence="9" type="ORF">IMZ16_09150</name>
</gene>
<comment type="subcellular location">
    <subcellularLocation>
        <location evidence="1">Membrane</location>
        <topology evidence="1">Multi-pass membrane protein</topology>
    </subcellularLocation>
</comment>
<comment type="similarity">
    <text evidence="2">Belongs to the bacterial sugar transferase family.</text>
</comment>
<dbReference type="AlphaFoldDB" id="A0A7M1T1J1"/>
<evidence type="ECO:0000256" key="6">
    <source>
        <dbReference type="ARBA" id="ARBA00023136"/>
    </source>
</evidence>
<feature type="transmembrane region" description="Helical" evidence="7">
    <location>
        <begin position="270"/>
        <end position="292"/>
    </location>
</feature>
<dbReference type="NCBIfam" id="TIGR03025">
    <property type="entry name" value="EPS_sugtrans"/>
    <property type="match status" value="1"/>
</dbReference>
<sequence length="456" mass="52946">MRQLYHRFASILKLSDAISLLLTFLLLHFFNLFPVAFAEQVVILLGLLLIWFVISWFTKLYENAYVRYAQEHLGVLAKTYIVFSSVSLSIYFLLFEILPKRKAILSAIVICAVFLFIFRILTFLYRRKYRIYLNRRLVSVLLGKSRDIEVFLRKKNFRSSLGIKGFYTVNAENDVGRGKYLGDLNDLLNDLNENNIDNIILCDTENFQEDYKTVLKKADDQMVRIYLLPALISNVPSASLNIVGDVALFKMIPEPLQSLEKALLKRTFDIIFSLVVIIFILSWLTPIIAIIIRAESKGPVFFTQLRSGLDNKPFKCFKFRTMRVNDESDTRLVAKNDDRITKIGAFLRKTSIDEFPQFFNVLLGDMSVVGPRPMMLSVTEANKKIIEKFNVRHFVKPGITGWAQVTGSRGEIFSEEDMQRRIEKDVWYIQNWSFFLDLKIIFLTVYNLIKGDEQAY</sequence>
<evidence type="ECO:0000256" key="5">
    <source>
        <dbReference type="ARBA" id="ARBA00022989"/>
    </source>
</evidence>
<keyword evidence="5 7" id="KW-1133">Transmembrane helix</keyword>
<accession>A0A7M1T1J1</accession>
<name>A0A7M1T1J1_9FLAO</name>
<keyword evidence="3 9" id="KW-0808">Transferase</keyword>
<dbReference type="EMBL" id="CP063145">
    <property type="protein sequence ID" value="QOR73665.1"/>
    <property type="molecule type" value="Genomic_DNA"/>
</dbReference>
<evidence type="ECO:0000259" key="8">
    <source>
        <dbReference type="Pfam" id="PF02397"/>
    </source>
</evidence>
<feature type="transmembrane region" description="Helical" evidence="7">
    <location>
        <begin position="36"/>
        <end position="58"/>
    </location>
</feature>
<evidence type="ECO:0000313" key="9">
    <source>
        <dbReference type="EMBL" id="QOR73665.1"/>
    </source>
</evidence>
<feature type="transmembrane region" description="Helical" evidence="7">
    <location>
        <begin position="12"/>
        <end position="30"/>
    </location>
</feature>
<dbReference type="RefSeq" id="WP_193439782.1">
    <property type="nucleotide sequence ID" value="NZ_CP063145.1"/>
</dbReference>
<feature type="transmembrane region" description="Helical" evidence="7">
    <location>
        <begin position="79"/>
        <end position="98"/>
    </location>
</feature>